<protein>
    <submittedName>
        <fullName evidence="1">Uncharacterized protein</fullName>
    </submittedName>
</protein>
<sequence length="204" mass="24066">MFLFDRNKLKMRSEEDEEGIKTFIEYHGIKEKNRFREKVLNELIGANLCLAVLDSRLLFFGNDEKPKITFEEIIKSLDSSMMAYKKVEIKKIPEVSMFGLTVKKGSKKTDKDYVIGFILNKDNFKIVKEYINKFNMYYFIDRTGLGEEILLQKLEENYEEIDELGKEFYCQIFNNNFNYRLVVLSGNEAANEIKEIVNKCHSEL</sequence>
<accession>A0A1V4IKJ2</accession>
<comment type="caution">
    <text evidence="1">The sequence shown here is derived from an EMBL/GenBank/DDBJ whole genome shotgun (WGS) entry which is preliminary data.</text>
</comment>
<keyword evidence="2" id="KW-1185">Reference proteome</keyword>
<dbReference type="OrthoDB" id="1902666at2"/>
<organism evidence="1 2">
    <name type="scientific">Clostridium chromiireducens</name>
    <dbReference type="NCBI Taxonomy" id="225345"/>
    <lineage>
        <taxon>Bacteria</taxon>
        <taxon>Bacillati</taxon>
        <taxon>Bacillota</taxon>
        <taxon>Clostridia</taxon>
        <taxon>Eubacteriales</taxon>
        <taxon>Clostridiaceae</taxon>
        <taxon>Clostridium</taxon>
    </lineage>
</organism>
<reference evidence="1 2" key="1">
    <citation type="submission" date="2017-03" db="EMBL/GenBank/DDBJ databases">
        <title>Genome sequence of Clostridium chromiireducens DSM 23318.</title>
        <authorList>
            <person name="Poehlein A."/>
            <person name="Daniel R."/>
        </authorList>
    </citation>
    <scope>NUCLEOTIDE SEQUENCE [LARGE SCALE GENOMIC DNA]</scope>
    <source>
        <strain evidence="1 2">DSM 23318</strain>
    </source>
</reference>
<dbReference type="RefSeq" id="WP_079440529.1">
    <property type="nucleotide sequence ID" value="NZ_MZGT01000038.1"/>
</dbReference>
<evidence type="ECO:0000313" key="2">
    <source>
        <dbReference type="Proteomes" id="UP000191056"/>
    </source>
</evidence>
<proteinExistence type="predicted"/>
<gene>
    <name evidence="1" type="ORF">CLCHR_28990</name>
</gene>
<dbReference type="Proteomes" id="UP000191056">
    <property type="component" value="Unassembled WGS sequence"/>
</dbReference>
<dbReference type="EMBL" id="MZGT01000038">
    <property type="protein sequence ID" value="OPJ60552.1"/>
    <property type="molecule type" value="Genomic_DNA"/>
</dbReference>
<evidence type="ECO:0000313" key="1">
    <source>
        <dbReference type="EMBL" id="OPJ60552.1"/>
    </source>
</evidence>
<dbReference type="AlphaFoldDB" id="A0A1V4IKJ2"/>
<name>A0A1V4IKJ2_9CLOT</name>